<organism evidence="2 3">
    <name type="scientific">Haloplanus rubicundus</name>
    <dbReference type="NCBI Taxonomy" id="1547898"/>
    <lineage>
        <taxon>Archaea</taxon>
        <taxon>Methanobacteriati</taxon>
        <taxon>Methanobacteriota</taxon>
        <taxon>Stenosarchaea group</taxon>
        <taxon>Halobacteria</taxon>
        <taxon>Halobacteriales</taxon>
        <taxon>Haloferacaceae</taxon>
        <taxon>Haloplanus</taxon>
    </lineage>
</organism>
<dbReference type="RefSeq" id="WP_114584910.1">
    <property type="nucleotide sequence ID" value="NZ_CP031150.1"/>
</dbReference>
<keyword evidence="3" id="KW-1185">Reference proteome</keyword>
<dbReference type="AlphaFoldDB" id="A0A345E0N9"/>
<accession>A0A345E0N9</accession>
<dbReference type="InterPro" id="IPR055933">
    <property type="entry name" value="DUF7511"/>
</dbReference>
<dbReference type="Proteomes" id="UP000253273">
    <property type="component" value="Chromosome"/>
</dbReference>
<evidence type="ECO:0000313" key="2">
    <source>
        <dbReference type="EMBL" id="AXG05761.1"/>
    </source>
</evidence>
<dbReference type="EMBL" id="CP031150">
    <property type="protein sequence ID" value="AXG05761.1"/>
    <property type="molecule type" value="Genomic_DNA"/>
</dbReference>
<dbReference type="GeneID" id="37282627"/>
<dbReference type="KEGG" id="haj:DU500_04540"/>
<reference evidence="2 3" key="1">
    <citation type="submission" date="2018-07" db="EMBL/GenBank/DDBJ databases">
        <title>Genome sequences of Haloplanus sp. CBA1113.</title>
        <authorList>
            <person name="Kim Y.B."/>
            <person name="Roh S.W."/>
        </authorList>
    </citation>
    <scope>NUCLEOTIDE SEQUENCE [LARGE SCALE GENOMIC DNA]</scope>
    <source>
        <strain evidence="2 3">CBA1113</strain>
    </source>
</reference>
<evidence type="ECO:0000313" key="3">
    <source>
        <dbReference type="Proteomes" id="UP000253273"/>
    </source>
</evidence>
<protein>
    <recommendedName>
        <fullName evidence="1">DUF7511 domain-containing protein</fullName>
    </recommendedName>
</protein>
<gene>
    <name evidence="2" type="ORF">DU500_04540</name>
</gene>
<evidence type="ECO:0000259" key="1">
    <source>
        <dbReference type="Pfam" id="PF24351"/>
    </source>
</evidence>
<dbReference type="OrthoDB" id="186853at2157"/>
<sequence length="71" mass="7619">MSSADEGESPVAADTSALDRWPTYTLDHTIEAVGSDGEQCTIFPSVVDDGERLTAWITASDDAFVAIDEIR</sequence>
<name>A0A345E0N9_9EURY</name>
<feature type="domain" description="DUF7511" evidence="1">
    <location>
        <begin position="26"/>
        <end position="71"/>
    </location>
</feature>
<dbReference type="Pfam" id="PF24351">
    <property type="entry name" value="DUF7511"/>
    <property type="match status" value="1"/>
</dbReference>
<proteinExistence type="predicted"/>